<dbReference type="EMBL" id="CAJPEV010008053">
    <property type="protein sequence ID" value="CAG0905090.1"/>
    <property type="molecule type" value="Genomic_DNA"/>
</dbReference>
<reference evidence="2" key="1">
    <citation type="submission" date="2020-11" db="EMBL/GenBank/DDBJ databases">
        <authorList>
            <person name="Tran Van P."/>
        </authorList>
    </citation>
    <scope>NUCLEOTIDE SEQUENCE</scope>
</reference>
<dbReference type="AlphaFoldDB" id="A0A7R9AHR8"/>
<organism evidence="2">
    <name type="scientific">Darwinula stevensoni</name>
    <dbReference type="NCBI Taxonomy" id="69355"/>
    <lineage>
        <taxon>Eukaryota</taxon>
        <taxon>Metazoa</taxon>
        <taxon>Ecdysozoa</taxon>
        <taxon>Arthropoda</taxon>
        <taxon>Crustacea</taxon>
        <taxon>Oligostraca</taxon>
        <taxon>Ostracoda</taxon>
        <taxon>Podocopa</taxon>
        <taxon>Podocopida</taxon>
        <taxon>Darwinulocopina</taxon>
        <taxon>Darwinuloidea</taxon>
        <taxon>Darwinulidae</taxon>
        <taxon>Darwinula</taxon>
    </lineage>
</organism>
<evidence type="ECO:0000313" key="2">
    <source>
        <dbReference type="EMBL" id="CAD7254150.1"/>
    </source>
</evidence>
<dbReference type="Proteomes" id="UP000677054">
    <property type="component" value="Unassembled WGS sequence"/>
</dbReference>
<evidence type="ECO:0000313" key="3">
    <source>
        <dbReference type="Proteomes" id="UP000677054"/>
    </source>
</evidence>
<proteinExistence type="predicted"/>
<protein>
    <submittedName>
        <fullName evidence="2">Uncharacterized protein</fullName>
    </submittedName>
</protein>
<gene>
    <name evidence="2" type="ORF">DSTB1V02_LOCUS13896</name>
</gene>
<feature type="signal peptide" evidence="1">
    <location>
        <begin position="1"/>
        <end position="29"/>
    </location>
</feature>
<evidence type="ECO:0000256" key="1">
    <source>
        <dbReference type="SAM" id="SignalP"/>
    </source>
</evidence>
<sequence length="197" mass="22106">MQEVNTMTGWSNLFVKVGILILCWSVGSGDLCNIKNLEVDCKFIYEDLGIVQVSGVVHLPDGKLGPANLTLTINVVSHQLEWEHDFAVCHGKKVTHIPSLMVHGFPVMVRMEFEPDISQPHVDTKAIHAFGYMEGEGGERKYQFLRSIILPNWDLVNLEMLPPCAVKNASDIHSRLMDVELQLKNLKSDMSTYTSVL</sequence>
<name>A0A7R9AHR8_9CRUS</name>
<feature type="non-terminal residue" evidence="2">
    <location>
        <position position="1"/>
    </location>
</feature>
<feature type="chain" id="PRO_5036209909" evidence="1">
    <location>
        <begin position="30"/>
        <end position="197"/>
    </location>
</feature>
<accession>A0A7R9AHR8</accession>
<keyword evidence="3" id="KW-1185">Reference proteome</keyword>
<keyword evidence="1" id="KW-0732">Signal</keyword>
<dbReference type="EMBL" id="LR907570">
    <property type="protein sequence ID" value="CAD7254150.1"/>
    <property type="molecule type" value="Genomic_DNA"/>
</dbReference>